<evidence type="ECO:0000256" key="3">
    <source>
        <dbReference type="RuleBase" id="RU000384"/>
    </source>
</evidence>
<sequence length="445" mass="49043">MAMEILAQEVSPDPAKPLNDFLDKNPAVQIIVLQWIDICGAIKSRLLPIAAFKKLISSGSHLDCAPLDTCVPTTAEFIPMLMPTFTEKGKIWPDVSTLRVAHDSSGLGNAAVCFASLDFRNTDARSILISSVDRAKKGHGMEFLVGMELEFCLLVPGTLEPAEPAPPGVSVTIRTLRSKVWPVLNEIIVALEEVGVRVEQTIKEYGISAYEVALAPLPPVEAVDAYVYASELIRNVAYKHGLLATFYPTPYEGDQGQKNGEHIHISATSQDESWDPDTTMAGILSHIPALMALGLAQVDSYERVNVGRMCAGGLVGWGDNNRDMPVRRVTKNHWEIRVNDGTSNSYAMVAGIIGAALDPKPLEIQKASKFTLFYTEEEKGELGMKKLLPKSLETALEELEKDTTWADNALGPEYVEWFLALKRAEMKTVSEMESKQRRLHMLNFF</sequence>
<dbReference type="OrthoDB" id="3364440at2759"/>
<keyword evidence="1" id="KW-0436">Ligase</keyword>
<comment type="caution">
    <text evidence="5">The sequence shown here is derived from an EMBL/GenBank/DDBJ whole genome shotgun (WGS) entry which is preliminary data.</text>
</comment>
<evidence type="ECO:0000256" key="1">
    <source>
        <dbReference type="ARBA" id="ARBA00022598"/>
    </source>
</evidence>
<dbReference type="PANTHER" id="PTHR43785:SF2">
    <property type="entry name" value="TYPE-1 GLUTAMINE SYNTHETASE 1"/>
    <property type="match status" value="1"/>
</dbReference>
<dbReference type="SMART" id="SM01230">
    <property type="entry name" value="Gln-synt_C"/>
    <property type="match status" value="1"/>
</dbReference>
<dbReference type="InterPro" id="IPR014746">
    <property type="entry name" value="Gln_synth/guanido_kin_cat_dom"/>
</dbReference>
<feature type="domain" description="GS catalytic" evidence="4">
    <location>
        <begin position="124"/>
        <end position="445"/>
    </location>
</feature>
<evidence type="ECO:0000256" key="2">
    <source>
        <dbReference type="PROSITE-ProRule" id="PRU01331"/>
    </source>
</evidence>
<gene>
    <name evidence="5" type="ORF">BKA59DRAFT_511452</name>
</gene>
<reference evidence="5" key="1">
    <citation type="journal article" date="2021" name="Nat. Commun.">
        <title>Genetic determinants of endophytism in the Arabidopsis root mycobiome.</title>
        <authorList>
            <person name="Mesny F."/>
            <person name="Miyauchi S."/>
            <person name="Thiergart T."/>
            <person name="Pickel B."/>
            <person name="Atanasova L."/>
            <person name="Karlsson M."/>
            <person name="Huettel B."/>
            <person name="Barry K.W."/>
            <person name="Haridas S."/>
            <person name="Chen C."/>
            <person name="Bauer D."/>
            <person name="Andreopoulos W."/>
            <person name="Pangilinan J."/>
            <person name="LaButti K."/>
            <person name="Riley R."/>
            <person name="Lipzen A."/>
            <person name="Clum A."/>
            <person name="Drula E."/>
            <person name="Henrissat B."/>
            <person name="Kohler A."/>
            <person name="Grigoriev I.V."/>
            <person name="Martin F.M."/>
            <person name="Hacquard S."/>
        </authorList>
    </citation>
    <scope>NUCLEOTIDE SEQUENCE</scope>
    <source>
        <strain evidence="5">MPI-SDFR-AT-0068</strain>
    </source>
</reference>
<dbReference type="EMBL" id="JAGPXF010000004">
    <property type="protein sequence ID" value="KAH7245491.1"/>
    <property type="molecule type" value="Genomic_DNA"/>
</dbReference>
<dbReference type="GO" id="GO:0004356">
    <property type="term" value="F:glutamine synthetase activity"/>
    <property type="evidence" value="ECO:0007669"/>
    <property type="project" value="InterPro"/>
</dbReference>
<proteinExistence type="inferred from homology"/>
<comment type="similarity">
    <text evidence="2 3">Belongs to the glutamine synthetase family.</text>
</comment>
<dbReference type="Pfam" id="PF00120">
    <property type="entry name" value="Gln-synt_C"/>
    <property type="match status" value="1"/>
</dbReference>
<name>A0A8K0S0N0_9HYPO</name>
<dbReference type="AlphaFoldDB" id="A0A8K0S0N0"/>
<dbReference type="InterPro" id="IPR008146">
    <property type="entry name" value="Gln_synth_cat_dom"/>
</dbReference>
<evidence type="ECO:0000313" key="5">
    <source>
        <dbReference type="EMBL" id="KAH7245491.1"/>
    </source>
</evidence>
<dbReference type="PROSITE" id="PS51987">
    <property type="entry name" value="GS_CATALYTIC"/>
    <property type="match status" value="1"/>
</dbReference>
<evidence type="ECO:0000259" key="4">
    <source>
        <dbReference type="PROSITE" id="PS51987"/>
    </source>
</evidence>
<dbReference type="SUPFAM" id="SSF55931">
    <property type="entry name" value="Glutamine synthetase/guanido kinase"/>
    <property type="match status" value="1"/>
</dbReference>
<protein>
    <recommendedName>
        <fullName evidence="4">GS catalytic domain-containing protein</fullName>
    </recommendedName>
</protein>
<dbReference type="Proteomes" id="UP000813427">
    <property type="component" value="Unassembled WGS sequence"/>
</dbReference>
<organism evidence="5 6">
    <name type="scientific">Fusarium tricinctum</name>
    <dbReference type="NCBI Taxonomy" id="61284"/>
    <lineage>
        <taxon>Eukaryota</taxon>
        <taxon>Fungi</taxon>
        <taxon>Dikarya</taxon>
        <taxon>Ascomycota</taxon>
        <taxon>Pezizomycotina</taxon>
        <taxon>Sordariomycetes</taxon>
        <taxon>Hypocreomycetidae</taxon>
        <taxon>Hypocreales</taxon>
        <taxon>Nectriaceae</taxon>
        <taxon>Fusarium</taxon>
        <taxon>Fusarium tricinctum species complex</taxon>
    </lineage>
</organism>
<dbReference type="PANTHER" id="PTHR43785">
    <property type="entry name" value="GAMMA-GLUTAMYLPUTRESCINE SYNTHETASE"/>
    <property type="match status" value="1"/>
</dbReference>
<keyword evidence="6" id="KW-1185">Reference proteome</keyword>
<evidence type="ECO:0000313" key="6">
    <source>
        <dbReference type="Proteomes" id="UP000813427"/>
    </source>
</evidence>
<accession>A0A8K0S0N0</accession>
<dbReference type="Gene3D" id="3.30.590.10">
    <property type="entry name" value="Glutamine synthetase/guanido kinase, catalytic domain"/>
    <property type="match status" value="1"/>
</dbReference>